<comment type="caution">
    <text evidence="1">The sequence shown here is derived from an EMBL/GenBank/DDBJ whole genome shotgun (WGS) entry which is preliminary data.</text>
</comment>
<name>A0A8E1V831_9GAMM</name>
<reference evidence="1 2" key="1">
    <citation type="journal article" date="2016" name="Front. Microbiol.">
        <title>Genomic Resource of Rice Seed Associated Bacteria.</title>
        <authorList>
            <person name="Midha S."/>
            <person name="Bansal K."/>
            <person name="Sharma S."/>
            <person name="Kumar N."/>
            <person name="Patil P.P."/>
            <person name="Chaudhry V."/>
            <person name="Patil P.B."/>
        </authorList>
    </citation>
    <scope>NUCLEOTIDE SEQUENCE [LARGE SCALE GENOMIC DNA]</scope>
    <source>
        <strain evidence="1 2">SA3</strain>
    </source>
</reference>
<organism evidence="1 2">
    <name type="scientific">Pantoea dispersa</name>
    <dbReference type="NCBI Taxonomy" id="59814"/>
    <lineage>
        <taxon>Bacteria</taxon>
        <taxon>Pseudomonadati</taxon>
        <taxon>Pseudomonadota</taxon>
        <taxon>Gammaproteobacteria</taxon>
        <taxon>Enterobacterales</taxon>
        <taxon>Erwiniaceae</taxon>
        <taxon>Pantoea</taxon>
    </lineage>
</organism>
<dbReference type="Proteomes" id="UP000071979">
    <property type="component" value="Unassembled WGS sequence"/>
</dbReference>
<evidence type="ECO:0000313" key="2">
    <source>
        <dbReference type="Proteomes" id="UP000071979"/>
    </source>
</evidence>
<evidence type="ECO:0000313" key="1">
    <source>
        <dbReference type="EMBL" id="KTS65856.1"/>
    </source>
</evidence>
<dbReference type="RefSeq" id="WP_058758733.1">
    <property type="nucleotide sequence ID" value="NZ_CP118629.1"/>
</dbReference>
<gene>
    <name evidence="1" type="ORF">SA3R_19585</name>
</gene>
<dbReference type="AlphaFoldDB" id="A0A8E1V831"/>
<sequence>MFRSEEEMVNVVIGEATLLLLEDDDVISVQILAQKLKQMLEAEKEAARREIIREAIRQTERLLTTSQCFDNYSAEIKLLLRELPCQQNIRL</sequence>
<accession>A0A8E1V831</accession>
<protein>
    <submittedName>
        <fullName evidence="1">Uncharacterized protein</fullName>
    </submittedName>
</protein>
<dbReference type="EMBL" id="LDSE01000036">
    <property type="protein sequence ID" value="KTS65856.1"/>
    <property type="molecule type" value="Genomic_DNA"/>
</dbReference>
<proteinExistence type="predicted"/>